<feature type="disulfide bond" evidence="2">
    <location>
        <begin position="68"/>
        <end position="77"/>
    </location>
</feature>
<evidence type="ECO:0000313" key="7">
    <source>
        <dbReference type="Proteomes" id="UP000005408"/>
    </source>
</evidence>
<evidence type="ECO:0000256" key="3">
    <source>
        <dbReference type="SAM" id="SignalP"/>
    </source>
</evidence>
<dbReference type="EnsemblMetazoa" id="G29.1">
    <property type="protein sequence ID" value="G29.1:cds"/>
    <property type="gene ID" value="G29"/>
</dbReference>
<dbReference type="PANTHER" id="PTHR24044:SF420">
    <property type="entry name" value="DELTA AND NOTCH-LIKE EPIDERMAL GROWTH FACTOR-RELATED RECEPTOR ISOFORM X1"/>
    <property type="match status" value="1"/>
</dbReference>
<dbReference type="SMART" id="SM00181">
    <property type="entry name" value="EGF"/>
    <property type="match status" value="3"/>
</dbReference>
<gene>
    <name evidence="5" type="ORF">CGI_10026388</name>
</gene>
<organism evidence="5">
    <name type="scientific">Magallana gigas</name>
    <name type="common">Pacific oyster</name>
    <name type="synonym">Crassostrea gigas</name>
    <dbReference type="NCBI Taxonomy" id="29159"/>
    <lineage>
        <taxon>Eukaryota</taxon>
        <taxon>Metazoa</taxon>
        <taxon>Spiralia</taxon>
        <taxon>Lophotrochozoa</taxon>
        <taxon>Mollusca</taxon>
        <taxon>Bivalvia</taxon>
        <taxon>Autobranchia</taxon>
        <taxon>Pteriomorphia</taxon>
        <taxon>Ostreida</taxon>
        <taxon>Ostreoidea</taxon>
        <taxon>Ostreidae</taxon>
        <taxon>Magallana</taxon>
    </lineage>
</organism>
<dbReference type="EnsemblMetazoa" id="G29.2">
    <property type="protein sequence ID" value="G29.2:cds"/>
    <property type="gene ID" value="G29"/>
</dbReference>
<dbReference type="InterPro" id="IPR000742">
    <property type="entry name" value="EGF"/>
</dbReference>
<dbReference type="PROSITE" id="PS01186">
    <property type="entry name" value="EGF_2"/>
    <property type="match status" value="1"/>
</dbReference>
<feature type="disulfide bond" evidence="2">
    <location>
        <begin position="139"/>
        <end position="156"/>
    </location>
</feature>
<evidence type="ECO:0000259" key="4">
    <source>
        <dbReference type="PROSITE" id="PS50026"/>
    </source>
</evidence>
<feature type="disulfide bond" evidence="2">
    <location>
        <begin position="158"/>
        <end position="167"/>
    </location>
</feature>
<comment type="caution">
    <text evidence="2">Lacks conserved residue(s) required for the propagation of feature annotation.</text>
</comment>
<dbReference type="AlphaFoldDB" id="K1QJD5"/>
<reference evidence="6" key="2">
    <citation type="submission" date="2022-08" db="UniProtKB">
        <authorList>
            <consortium name="EnsemblMetazoa"/>
        </authorList>
    </citation>
    <scope>IDENTIFICATION</scope>
    <source>
        <strain evidence="6">05x7-T-G4-1.051#20</strain>
    </source>
</reference>
<feature type="chain" id="PRO_5042455698" evidence="3">
    <location>
        <begin position="21"/>
        <end position="179"/>
    </location>
</feature>
<name>K1QJD5_MAGGI</name>
<feature type="disulfide bond" evidence="2">
    <location>
        <begin position="122"/>
        <end position="131"/>
    </location>
</feature>
<evidence type="ECO:0000256" key="2">
    <source>
        <dbReference type="PROSITE-ProRule" id="PRU00076"/>
    </source>
</evidence>
<dbReference type="CDD" id="cd00054">
    <property type="entry name" value="EGF_CA"/>
    <property type="match status" value="1"/>
</dbReference>
<sequence>MRLYLDVLALLGVLTSSALSMSPFTRSLIQRVSRRHRRAMDQSFPPCKAFGCVHGDCTVKDNIFNCECHRGYKGQLCNEIDIVKDTQQGKTDECFANFICNNGGKCLVSKGHFGVTSVKCLCPPQWTGAFCDIPCTMDCMNGGTCHKDRMTGKEMCICKWAFTGTYCQTENIRPKLDVI</sequence>
<dbReference type="GO" id="GO:0005112">
    <property type="term" value="F:Notch binding"/>
    <property type="evidence" value="ECO:0007669"/>
    <property type="project" value="TreeGrafter"/>
</dbReference>
<keyword evidence="1 2" id="KW-1015">Disulfide bond</keyword>
<dbReference type="EMBL" id="JH819021">
    <property type="protein sequence ID" value="EKC33893.1"/>
    <property type="molecule type" value="Genomic_DNA"/>
</dbReference>
<proteinExistence type="predicted"/>
<dbReference type="SUPFAM" id="SSF57196">
    <property type="entry name" value="EGF/Laminin"/>
    <property type="match status" value="3"/>
</dbReference>
<dbReference type="Proteomes" id="UP000005408">
    <property type="component" value="Unassembled WGS sequence"/>
</dbReference>
<accession>K1QJD5</accession>
<dbReference type="InterPro" id="IPR013111">
    <property type="entry name" value="EGF_extracell"/>
</dbReference>
<dbReference type="PROSITE" id="PS00022">
    <property type="entry name" value="EGF_1"/>
    <property type="match status" value="3"/>
</dbReference>
<keyword evidence="3" id="KW-0732">Signal</keyword>
<dbReference type="Gene3D" id="2.10.25.10">
    <property type="entry name" value="Laminin"/>
    <property type="match status" value="3"/>
</dbReference>
<dbReference type="PANTHER" id="PTHR24044">
    <property type="entry name" value="NOTCH LIGAND FAMILY MEMBER"/>
    <property type="match status" value="1"/>
</dbReference>
<feature type="disulfide bond" evidence="2">
    <location>
        <begin position="47"/>
        <end position="57"/>
    </location>
</feature>
<keyword evidence="7" id="KW-1185">Reference proteome</keyword>
<dbReference type="Pfam" id="PF07974">
    <property type="entry name" value="EGF_2"/>
    <property type="match status" value="1"/>
</dbReference>
<keyword evidence="2" id="KW-0245">EGF-like domain</keyword>
<feature type="domain" description="EGF-like" evidence="4">
    <location>
        <begin position="90"/>
        <end position="132"/>
    </location>
</feature>
<evidence type="ECO:0000313" key="5">
    <source>
        <dbReference type="EMBL" id="EKC33893.1"/>
    </source>
</evidence>
<feature type="domain" description="EGF-like" evidence="4">
    <location>
        <begin position="43"/>
        <end position="78"/>
    </location>
</feature>
<evidence type="ECO:0000313" key="6">
    <source>
        <dbReference type="EnsemblMetazoa" id="G29.1:cds"/>
    </source>
</evidence>
<feature type="disulfide bond" evidence="2">
    <location>
        <begin position="135"/>
        <end position="145"/>
    </location>
</feature>
<feature type="signal peptide" evidence="3">
    <location>
        <begin position="1"/>
        <end position="20"/>
    </location>
</feature>
<protein>
    <submittedName>
        <fullName evidence="5 6">Neurogenic locus notch-like protein</fullName>
    </submittedName>
</protein>
<dbReference type="HOGENOM" id="CLU_1504896_0_0_1"/>
<dbReference type="InterPro" id="IPR050906">
    <property type="entry name" value="Notch_signaling"/>
</dbReference>
<reference evidence="5" key="1">
    <citation type="journal article" date="2012" name="Nature">
        <title>The oyster genome reveals stress adaptation and complexity of shell formation.</title>
        <authorList>
            <person name="Zhang G."/>
            <person name="Fang X."/>
            <person name="Guo X."/>
            <person name="Li L."/>
            <person name="Luo R."/>
            <person name="Xu F."/>
            <person name="Yang P."/>
            <person name="Zhang L."/>
            <person name="Wang X."/>
            <person name="Qi H."/>
            <person name="Xiong Z."/>
            <person name="Que H."/>
            <person name="Xie Y."/>
            <person name="Holland P.W."/>
            <person name="Paps J."/>
            <person name="Zhu Y."/>
            <person name="Wu F."/>
            <person name="Chen Y."/>
            <person name="Wang J."/>
            <person name="Peng C."/>
            <person name="Meng J."/>
            <person name="Yang L."/>
            <person name="Liu J."/>
            <person name="Wen B."/>
            <person name="Zhang N."/>
            <person name="Huang Z."/>
            <person name="Zhu Q."/>
            <person name="Feng Y."/>
            <person name="Mount A."/>
            <person name="Hedgecock D."/>
            <person name="Xu Z."/>
            <person name="Liu Y."/>
            <person name="Domazet-Loso T."/>
            <person name="Du Y."/>
            <person name="Sun X."/>
            <person name="Zhang S."/>
            <person name="Liu B."/>
            <person name="Cheng P."/>
            <person name="Jiang X."/>
            <person name="Li J."/>
            <person name="Fan D."/>
            <person name="Wang W."/>
            <person name="Fu W."/>
            <person name="Wang T."/>
            <person name="Wang B."/>
            <person name="Zhang J."/>
            <person name="Peng Z."/>
            <person name="Li Y."/>
            <person name="Li N."/>
            <person name="Wang J."/>
            <person name="Chen M."/>
            <person name="He Y."/>
            <person name="Tan F."/>
            <person name="Song X."/>
            <person name="Zheng Q."/>
            <person name="Huang R."/>
            <person name="Yang H."/>
            <person name="Du X."/>
            <person name="Chen L."/>
            <person name="Yang M."/>
            <person name="Gaffney P.M."/>
            <person name="Wang S."/>
            <person name="Luo L."/>
            <person name="She Z."/>
            <person name="Ming Y."/>
            <person name="Huang W."/>
            <person name="Zhang S."/>
            <person name="Huang B."/>
            <person name="Zhang Y."/>
            <person name="Qu T."/>
            <person name="Ni P."/>
            <person name="Miao G."/>
            <person name="Wang J."/>
            <person name="Wang Q."/>
            <person name="Steinberg C.E."/>
            <person name="Wang H."/>
            <person name="Li N."/>
            <person name="Qian L."/>
            <person name="Zhang G."/>
            <person name="Li Y."/>
            <person name="Yang H."/>
            <person name="Liu X."/>
            <person name="Wang J."/>
            <person name="Yin Y."/>
            <person name="Wang J."/>
        </authorList>
    </citation>
    <scope>NUCLEOTIDE SEQUENCE [LARGE SCALE GENOMIC DNA]</scope>
    <source>
        <strain evidence="5">05x7-T-G4-1.051#20</strain>
    </source>
</reference>
<dbReference type="PROSITE" id="PS50026">
    <property type="entry name" value="EGF_3"/>
    <property type="match status" value="3"/>
</dbReference>
<evidence type="ECO:0000256" key="1">
    <source>
        <dbReference type="ARBA" id="ARBA00023157"/>
    </source>
</evidence>
<feature type="domain" description="EGF-like" evidence="4">
    <location>
        <begin position="133"/>
        <end position="168"/>
    </location>
</feature>